<proteinExistence type="inferred from homology"/>
<dbReference type="CDD" id="cd23767">
    <property type="entry name" value="IQCD"/>
    <property type="match status" value="1"/>
</dbReference>
<dbReference type="Gene3D" id="1.20.58.530">
    <property type="match status" value="1"/>
</dbReference>
<evidence type="ECO:0008006" key="14">
    <source>
        <dbReference type="Google" id="ProtNLM"/>
    </source>
</evidence>
<dbReference type="InParanoid" id="A0A1X7VU41"/>
<keyword evidence="3 8" id="KW-0067">ATP-binding</keyword>
<keyword evidence="2 8" id="KW-0547">Nucleotide-binding</keyword>
<dbReference type="GO" id="GO:0051015">
    <property type="term" value="F:actin filament binding"/>
    <property type="evidence" value="ECO:0007669"/>
    <property type="project" value="TreeGrafter"/>
</dbReference>
<dbReference type="GO" id="GO:0016020">
    <property type="term" value="C:membrane"/>
    <property type="evidence" value="ECO:0007669"/>
    <property type="project" value="TreeGrafter"/>
</dbReference>
<keyword evidence="6 8" id="KW-0505">Motor protein</keyword>
<keyword evidence="5 8" id="KW-0518">Myosin</keyword>
<dbReference type="GO" id="GO:0016459">
    <property type="term" value="C:myosin complex"/>
    <property type="evidence" value="ECO:0007669"/>
    <property type="project" value="UniProtKB-KW"/>
</dbReference>
<feature type="domain" description="Dilute" evidence="10">
    <location>
        <begin position="1219"/>
        <end position="1500"/>
    </location>
</feature>
<dbReference type="InterPro" id="IPR001609">
    <property type="entry name" value="Myosin_head_motor_dom-like"/>
</dbReference>
<dbReference type="SMART" id="SM00242">
    <property type="entry name" value="MYSc"/>
    <property type="match status" value="1"/>
</dbReference>
<dbReference type="GO" id="GO:0000146">
    <property type="term" value="F:microfilament motor activity"/>
    <property type="evidence" value="ECO:0007669"/>
    <property type="project" value="TreeGrafter"/>
</dbReference>
<reference evidence="13" key="1">
    <citation type="journal article" date="2010" name="Nature">
        <title>The Amphimedon queenslandica genome and the evolution of animal complexity.</title>
        <authorList>
            <person name="Srivastava M."/>
            <person name="Simakov O."/>
            <person name="Chapman J."/>
            <person name="Fahey B."/>
            <person name="Gauthier M.E."/>
            <person name="Mitros T."/>
            <person name="Richards G.S."/>
            <person name="Conaco C."/>
            <person name="Dacre M."/>
            <person name="Hellsten U."/>
            <person name="Larroux C."/>
            <person name="Putnam N.H."/>
            <person name="Stanke M."/>
            <person name="Adamska M."/>
            <person name="Darling A."/>
            <person name="Degnan S.M."/>
            <person name="Oakley T.H."/>
            <person name="Plachetzki D.C."/>
            <person name="Zhai Y."/>
            <person name="Adamski M."/>
            <person name="Calcino A."/>
            <person name="Cummins S.F."/>
            <person name="Goodstein D.M."/>
            <person name="Harris C."/>
            <person name="Jackson D.J."/>
            <person name="Leys S.P."/>
            <person name="Shu S."/>
            <person name="Woodcroft B.J."/>
            <person name="Vervoort M."/>
            <person name="Kosik K.S."/>
            <person name="Manning G."/>
            <person name="Degnan B.M."/>
            <person name="Rokhsar D.S."/>
        </authorList>
    </citation>
    <scope>NUCLEOTIDE SEQUENCE [LARGE SCALE GENOMIC DNA]</scope>
</reference>
<evidence type="ECO:0000256" key="8">
    <source>
        <dbReference type="PROSITE-ProRule" id="PRU00782"/>
    </source>
</evidence>
<dbReference type="EnsemblMetazoa" id="XM_019997322.1">
    <property type="protein sequence ID" value="XP_019852881.1"/>
    <property type="gene ID" value="LOC100634594"/>
</dbReference>
<dbReference type="GO" id="GO:0005737">
    <property type="term" value="C:cytoplasm"/>
    <property type="evidence" value="ECO:0007669"/>
    <property type="project" value="TreeGrafter"/>
</dbReference>
<dbReference type="GO" id="GO:0007015">
    <property type="term" value="P:actin filament organization"/>
    <property type="evidence" value="ECO:0007669"/>
    <property type="project" value="TreeGrafter"/>
</dbReference>
<feature type="binding site" evidence="8">
    <location>
        <begin position="152"/>
        <end position="159"/>
    </location>
    <ligand>
        <name>ATP</name>
        <dbReference type="ChEBI" id="CHEBI:30616"/>
    </ligand>
</feature>
<evidence type="ECO:0000256" key="1">
    <source>
        <dbReference type="ARBA" id="ARBA00008314"/>
    </source>
</evidence>
<dbReference type="EnsemblMetazoa" id="Aqu2.1.43375_001">
    <property type="protein sequence ID" value="Aqu2.1.43375_001"/>
    <property type="gene ID" value="Aqu2.1.43375"/>
</dbReference>
<dbReference type="Gene3D" id="1.20.5.190">
    <property type="match status" value="3"/>
</dbReference>
<reference evidence="12" key="2">
    <citation type="submission" date="2017-05" db="UniProtKB">
        <authorList>
            <consortium name="EnsemblMetazoa"/>
        </authorList>
    </citation>
    <scope>IDENTIFICATION</scope>
</reference>
<sequence>MVEKGARVWIPHSSKVWSSGVVLRLDKASNCIIVACDGEESCISLEDPPFICNPEILLGANDLTTLSYLHEPAVLHSLQLRYEQSAMIYTYCGIVLVAINPYQPLSIYGDWIRLAYSTSDPRDMDPHVFAVAQEAYHKLKQGDGNQSIIVSGESGAGKTVNAKYILQYFASVSGENNNANIESKVLASNNILEAVGNAKTTRNDNSSRFGKYIEIGFDGKFRVQRAQLRTYLLEKTRVVTQATGERNYHIFYQLLAKRDEPQFQQLNLGLPDHFHYTSQGGSPLIQGVDDSSMFDVFASGLGQLGFQDQQKSQIFSLLAAILHLGNVGIEQKDEDSSYVNEYQDSLKQCSSLLNVPSSSLSQWLCNRQIITTHEVLVKPLTVSQAISSRDSLSSHLYDHLFEWIVERINQSLTGSHTHSESFIGVLDIYGFEIFRHNSFEQFCINYANEKLQQQFNIHVFKLEQQEYMSEGITWSFIDYYDNQPCIDLIEGKLGILDLLNETCKMPNSSDSMLIDKLYEQILKKGHSHFTKPRTSRTSFGVRHYASTVLYETQGFISKNTDLLSREHLKLLQSSQNGFVSGLFPIATKEGRKVDVGSMFKDSLSTLMGTLNLTTPHYIRCIKPNDTKTPFSFNRLRVVEQLRACGIIETIRISAMGFPSRYFYKEFIDRYWMLLPKLQLKFINKGNLERDQVKLCQVILKQHINDIDKYRVGTNKVFFRAGQVAYLESLRSALLHESCLLIQRNVRMWRERRRYLKVCKMVRGLQSRIRGLIVRRRAQAIRESRAATKIQSMYKMYKSRRAYHSLRKISLFMQSVYRGMKARRLALALKQNKAAVVLQAYWRRRQGHKRALWRKRSIIRVQCCVRQWIATRRLKELKIEARSVYHLQNLNKGLELKIIELQQRLTLEEDKNARLAAKNSDLNKKCKELEELSVYESQCTALKNELNDMTEELRNEKIQREALEMELAQVKEELVQNEELRQLEVTLFNEKLDELDKQVQEIDENDVIIVTPSTRRLSSSSSAQQRSSVERKVSVQETLSESIKRVKTFASERLQETNVPEHDDSINNNPVFDDASLYYSLPSEMREWNESLVTKNQSFYSQQSISNNALLKFLQEEVSRLTEENTNLKEELGLHYLTEDVTLVALSPHTKKKGGVPNKTIRRLVRPKPVLGMLSWKESDLPQIMKTIITDPDHFLSEGTCIEGHILFMCLRYADHCSSDTMTTQLIESTVTSLQYLTKHYKDNLNLLCHWLGNITCLLQSMRQYSGDPVYYNPCKDITGLTSFELSDYHDFITAEATSIYYLIINHLERTLEPLIVPGLLEHESIPGLTSARPVGWGRTLLGIVKPVIVTVSDIERFLNDLLNQLELCLVDTYLIEQMFKQIFYFINGVMLNYLLFRKDLCHWTSGMQIRYNLNVLEEWIREHKLTSVLDTLQPIVQASKLLQMKKETQDDARCISEFCANLNTQQIQKILRMYTPSIESESRVPLSVIQFVGQCHRQDHRFGSETENLMIDSRYQFPVSIPYSPTLFNFAAIDVPKQLDFLIKI</sequence>
<evidence type="ECO:0000256" key="5">
    <source>
        <dbReference type="ARBA" id="ARBA00023123"/>
    </source>
</evidence>
<dbReference type="Pfam" id="PF01843">
    <property type="entry name" value="DIL"/>
    <property type="match status" value="1"/>
</dbReference>
<dbReference type="PANTHER" id="PTHR13140:SF706">
    <property type="entry name" value="DILUTE CLASS UNCONVENTIONAL MYOSIN, ISOFORM C"/>
    <property type="match status" value="1"/>
</dbReference>
<dbReference type="PROSITE" id="PS51126">
    <property type="entry name" value="DILUTE"/>
    <property type="match status" value="1"/>
</dbReference>
<dbReference type="InterPro" id="IPR000048">
    <property type="entry name" value="IQ_motif_EF-hand-BS"/>
</dbReference>
<dbReference type="PROSITE" id="PS51456">
    <property type="entry name" value="MYOSIN_MOTOR"/>
    <property type="match status" value="1"/>
</dbReference>
<evidence type="ECO:0000256" key="6">
    <source>
        <dbReference type="ARBA" id="ARBA00023175"/>
    </source>
</evidence>
<name>A0A1X7VU41_AMPQE</name>
<feature type="coiled-coil region" evidence="9">
    <location>
        <begin position="890"/>
        <end position="1004"/>
    </location>
</feature>
<dbReference type="InterPro" id="IPR036103">
    <property type="entry name" value="MYSc_Myo5"/>
</dbReference>
<keyword evidence="4 9" id="KW-0175">Coiled coil</keyword>
<dbReference type="CDD" id="cd01380">
    <property type="entry name" value="MYSc_Myo5"/>
    <property type="match status" value="1"/>
</dbReference>
<organism evidence="12">
    <name type="scientific">Amphimedon queenslandica</name>
    <name type="common">Sponge</name>
    <dbReference type="NCBI Taxonomy" id="400682"/>
    <lineage>
        <taxon>Eukaryota</taxon>
        <taxon>Metazoa</taxon>
        <taxon>Porifera</taxon>
        <taxon>Demospongiae</taxon>
        <taxon>Heteroscleromorpha</taxon>
        <taxon>Haplosclerida</taxon>
        <taxon>Niphatidae</taxon>
        <taxon>Amphimedon</taxon>
    </lineage>
</organism>
<dbReference type="SMART" id="SM00015">
    <property type="entry name" value="IQ"/>
    <property type="match status" value="5"/>
</dbReference>
<dbReference type="Gene3D" id="3.40.850.10">
    <property type="entry name" value="Kinesin motor domain"/>
    <property type="match status" value="1"/>
</dbReference>
<protein>
    <recommendedName>
        <fullName evidence="14">Myosin motor domain-containing protein</fullName>
    </recommendedName>
</protein>
<feature type="region of interest" description="Actin-binding" evidence="8">
    <location>
        <begin position="603"/>
        <end position="625"/>
    </location>
</feature>
<dbReference type="FunFam" id="1.10.10.820:FF:000001">
    <property type="entry name" value="Myosin heavy chain"/>
    <property type="match status" value="1"/>
</dbReference>
<dbReference type="InterPro" id="IPR002710">
    <property type="entry name" value="Dilute_dom"/>
</dbReference>
<dbReference type="Pfam" id="PF00612">
    <property type="entry name" value="IQ"/>
    <property type="match status" value="2"/>
</dbReference>
<dbReference type="GO" id="GO:0005524">
    <property type="term" value="F:ATP binding"/>
    <property type="evidence" value="ECO:0007669"/>
    <property type="project" value="UniProtKB-UniRule"/>
</dbReference>
<keyword evidence="13" id="KW-1185">Reference proteome</keyword>
<dbReference type="SUPFAM" id="SSF52540">
    <property type="entry name" value="P-loop containing nucleoside triphosphate hydrolases"/>
    <property type="match status" value="2"/>
</dbReference>
<dbReference type="PANTHER" id="PTHR13140">
    <property type="entry name" value="MYOSIN"/>
    <property type="match status" value="1"/>
</dbReference>
<dbReference type="Gene3D" id="1.10.10.820">
    <property type="match status" value="1"/>
</dbReference>
<dbReference type="Pfam" id="PF00063">
    <property type="entry name" value="Myosin_head"/>
    <property type="match status" value="1"/>
</dbReference>
<evidence type="ECO:0000313" key="13">
    <source>
        <dbReference type="Proteomes" id="UP000007879"/>
    </source>
</evidence>
<dbReference type="FunCoup" id="A0A1X7VU41">
    <property type="interactions" value="274"/>
</dbReference>
<dbReference type="PRINTS" id="PR00193">
    <property type="entry name" value="MYOSINHEAVY"/>
</dbReference>
<dbReference type="STRING" id="400682.A0A1X7VU41"/>
<dbReference type="InterPro" id="IPR027417">
    <property type="entry name" value="P-loop_NTPase"/>
</dbReference>
<gene>
    <name evidence="12" type="primary">100634594</name>
</gene>
<dbReference type="SMART" id="SM01132">
    <property type="entry name" value="DIL"/>
    <property type="match status" value="1"/>
</dbReference>
<accession>A0A1X7VU41</accession>
<keyword evidence="7 8" id="KW-0009">Actin-binding</keyword>
<evidence type="ECO:0000259" key="10">
    <source>
        <dbReference type="PROSITE" id="PS51126"/>
    </source>
</evidence>
<dbReference type="Gene3D" id="1.20.120.720">
    <property type="entry name" value="Myosin VI head, motor domain, U50 subdomain"/>
    <property type="match status" value="1"/>
</dbReference>
<dbReference type="OrthoDB" id="6108017at2759"/>
<evidence type="ECO:0000256" key="3">
    <source>
        <dbReference type="ARBA" id="ARBA00022840"/>
    </source>
</evidence>
<evidence type="ECO:0000256" key="2">
    <source>
        <dbReference type="ARBA" id="ARBA00022741"/>
    </source>
</evidence>
<dbReference type="PROSITE" id="PS50096">
    <property type="entry name" value="IQ"/>
    <property type="match status" value="2"/>
</dbReference>
<dbReference type="Proteomes" id="UP000007879">
    <property type="component" value="Unassembled WGS sequence"/>
</dbReference>
<evidence type="ECO:0000313" key="12">
    <source>
        <dbReference type="EnsemblMetazoa" id="Aqu2.1.43375_001"/>
    </source>
</evidence>
<dbReference type="KEGG" id="aqu:100634594"/>
<dbReference type="Gene3D" id="6.20.240.20">
    <property type="match status" value="1"/>
</dbReference>
<evidence type="ECO:0000259" key="11">
    <source>
        <dbReference type="PROSITE" id="PS51456"/>
    </source>
</evidence>
<dbReference type="eggNOG" id="KOG0160">
    <property type="taxonomic scope" value="Eukaryota"/>
</dbReference>
<evidence type="ECO:0000256" key="9">
    <source>
        <dbReference type="SAM" id="Coils"/>
    </source>
</evidence>
<evidence type="ECO:0000256" key="4">
    <source>
        <dbReference type="ARBA" id="ARBA00023054"/>
    </source>
</evidence>
<dbReference type="InterPro" id="IPR036961">
    <property type="entry name" value="Kinesin_motor_dom_sf"/>
</dbReference>
<evidence type="ECO:0000256" key="7">
    <source>
        <dbReference type="ARBA" id="ARBA00023203"/>
    </source>
</evidence>
<feature type="domain" description="Myosin motor" evidence="11">
    <location>
        <begin position="58"/>
        <end position="731"/>
    </location>
</feature>
<comment type="similarity">
    <text evidence="1 8">Belongs to the TRAFAC class myosin-kinesin ATPase superfamily. Myosin family.</text>
</comment>